<name>A0A2T3J8Q2_9GAMM</name>
<organism evidence="1 2">
    <name type="scientific">Photobacterium frigidiphilum</name>
    <dbReference type="NCBI Taxonomy" id="264736"/>
    <lineage>
        <taxon>Bacteria</taxon>
        <taxon>Pseudomonadati</taxon>
        <taxon>Pseudomonadota</taxon>
        <taxon>Gammaproteobacteria</taxon>
        <taxon>Vibrionales</taxon>
        <taxon>Vibrionaceae</taxon>
        <taxon>Photobacterium</taxon>
    </lineage>
</organism>
<dbReference type="AlphaFoldDB" id="A0A2T3J8Q2"/>
<dbReference type="EMBL" id="PYMJ01000035">
    <property type="protein sequence ID" value="PSU45132.1"/>
    <property type="molecule type" value="Genomic_DNA"/>
</dbReference>
<dbReference type="OrthoDB" id="6194561at2"/>
<dbReference type="Proteomes" id="UP000240987">
    <property type="component" value="Unassembled WGS sequence"/>
</dbReference>
<protein>
    <submittedName>
        <fullName evidence="1">DUF2505 domain-containing protein</fullName>
    </submittedName>
</protein>
<dbReference type="RefSeq" id="WP_107244998.1">
    <property type="nucleotide sequence ID" value="NZ_PYMJ01000035.1"/>
</dbReference>
<reference evidence="1 2" key="1">
    <citation type="submission" date="2018-01" db="EMBL/GenBank/DDBJ databases">
        <title>Whole genome sequencing of Histamine producing bacteria.</title>
        <authorList>
            <person name="Butler K."/>
        </authorList>
    </citation>
    <scope>NUCLEOTIDE SEQUENCE [LARGE SCALE GENOMIC DNA]</scope>
    <source>
        <strain evidence="1 2">JCM 12947</strain>
    </source>
</reference>
<comment type="caution">
    <text evidence="1">The sequence shown here is derived from an EMBL/GenBank/DDBJ whole genome shotgun (WGS) entry which is preliminary data.</text>
</comment>
<evidence type="ECO:0000313" key="1">
    <source>
        <dbReference type="EMBL" id="PSU45132.1"/>
    </source>
</evidence>
<gene>
    <name evidence="1" type="ORF">C9J12_23905</name>
</gene>
<sequence length="172" mass="19501">MQVSAIHDYQEDLDTILRFFSEEELIIEKYQKLGARNVRIVKIEETEDGFLVETQREVPANVPGMLKSLLGNYNTIKQSETWHWLEGDQLKCEMQVELIGVPAAITGQMLFSEPAAKLKSGPTTRNNVEMTISSSVPFIGSTLVSFICDDIKQQMQTEYEFLLEALPVLLTE</sequence>
<accession>A0A2T3J8Q2</accession>
<dbReference type="InterPro" id="IPR019639">
    <property type="entry name" value="DUF2505"/>
</dbReference>
<proteinExistence type="predicted"/>
<evidence type="ECO:0000313" key="2">
    <source>
        <dbReference type="Proteomes" id="UP000240987"/>
    </source>
</evidence>
<dbReference type="Pfam" id="PF10698">
    <property type="entry name" value="DUF2505"/>
    <property type="match status" value="1"/>
</dbReference>
<keyword evidence="2" id="KW-1185">Reference proteome</keyword>